<feature type="transmembrane region" description="Helical" evidence="1">
    <location>
        <begin position="21"/>
        <end position="39"/>
    </location>
</feature>
<dbReference type="PANTHER" id="PTHR36927:SF3">
    <property type="entry name" value="GLUCANS BIOSYNTHESIS PROTEIN C"/>
    <property type="match status" value="1"/>
</dbReference>
<dbReference type="RefSeq" id="WP_211102520.1">
    <property type="nucleotide sequence ID" value="NZ_VITO01000002.1"/>
</dbReference>
<feature type="transmembrane region" description="Helical" evidence="1">
    <location>
        <begin position="192"/>
        <end position="212"/>
    </location>
</feature>
<reference evidence="3 4" key="1">
    <citation type="submission" date="2019-06" db="EMBL/GenBank/DDBJ databases">
        <title>Genomic Encyclopedia of Type Strains, Phase IV (KMG-V): Genome sequencing to study the core and pangenomes of soil and plant-associated prokaryotes.</title>
        <authorList>
            <person name="Whitman W."/>
        </authorList>
    </citation>
    <scope>NUCLEOTIDE SEQUENCE [LARGE SCALE GENOMIC DNA]</scope>
    <source>
        <strain evidence="3 4">BR 11865</strain>
    </source>
</reference>
<name>A0A560GAV2_9PROT</name>
<feature type="transmembrane region" description="Helical" evidence="1">
    <location>
        <begin position="253"/>
        <end position="272"/>
    </location>
</feature>
<proteinExistence type="predicted"/>
<dbReference type="AlphaFoldDB" id="A0A560GAV2"/>
<gene>
    <name evidence="3" type="ORF">FBZ88_102508</name>
</gene>
<evidence type="ECO:0000256" key="1">
    <source>
        <dbReference type="SAM" id="Phobius"/>
    </source>
</evidence>
<feature type="transmembrane region" description="Helical" evidence="1">
    <location>
        <begin position="322"/>
        <end position="342"/>
    </location>
</feature>
<feature type="transmembrane region" description="Helical" evidence="1">
    <location>
        <begin position="51"/>
        <end position="74"/>
    </location>
</feature>
<comment type="caution">
    <text evidence="3">The sequence shown here is derived from an EMBL/GenBank/DDBJ whole genome shotgun (WGS) entry which is preliminary data.</text>
</comment>
<sequence length="413" mass="46437">MMPSRPAPAVTRRPDLDWIRVLAFFTLIVFHVGMFYGPWEWHVKSPHEVPAMAPVLMATSPWRLSLLFLVSGAATRFMADKMTVAALTKARLARLVPPLVFAVLVLVPPQTYYQVIEQAVTPVETYYPAFYLKYLSGTGHWCRVNDCLTTPTYNHMWFVSYLLAYSLGLSVLLGLAGDRLRAAGTQLEARLVGWRLMVLPFLALCALDMLQLRFAITHWMLHDWYNHVLSFTAFLFGFLIAKSLPLRDGFIRWRWWGLALAVPAYAVVAYYTWVYPFGAPPAPLGMRAAMRLVYAAQQWGAIVAALGFGARHLNRDGPVLRYLVQAVFPFYLVHQTITVVAGHNLAPLGLPQGLEAAILVVITFAGCFATYEIVRRVNFLRPWFGLKRLPPPSKIALETGEVQTQSQTQPAQA</sequence>
<protein>
    <submittedName>
        <fullName evidence="3">Peptidoglycan/LPS O-acetylase OafA/YrhL</fullName>
    </submittedName>
</protein>
<dbReference type="PANTHER" id="PTHR36927">
    <property type="entry name" value="BLR4337 PROTEIN"/>
    <property type="match status" value="1"/>
</dbReference>
<dbReference type="GO" id="GO:0016747">
    <property type="term" value="F:acyltransferase activity, transferring groups other than amino-acyl groups"/>
    <property type="evidence" value="ECO:0007669"/>
    <property type="project" value="InterPro"/>
</dbReference>
<feature type="transmembrane region" description="Helical" evidence="1">
    <location>
        <begin position="354"/>
        <end position="374"/>
    </location>
</feature>
<feature type="transmembrane region" description="Helical" evidence="1">
    <location>
        <begin position="95"/>
        <end position="113"/>
    </location>
</feature>
<keyword evidence="1" id="KW-1133">Transmembrane helix</keyword>
<dbReference type="Proteomes" id="UP000316545">
    <property type="component" value="Unassembled WGS sequence"/>
</dbReference>
<dbReference type="InterPro" id="IPR050623">
    <property type="entry name" value="Glucan_succinyl_AcylTrfase"/>
</dbReference>
<dbReference type="Pfam" id="PF01757">
    <property type="entry name" value="Acyl_transf_3"/>
    <property type="match status" value="1"/>
</dbReference>
<evidence type="ECO:0000313" key="4">
    <source>
        <dbReference type="Proteomes" id="UP000316545"/>
    </source>
</evidence>
<keyword evidence="1" id="KW-0812">Transmembrane</keyword>
<evidence type="ECO:0000313" key="3">
    <source>
        <dbReference type="EMBL" id="TWB30941.1"/>
    </source>
</evidence>
<feature type="transmembrane region" description="Helical" evidence="1">
    <location>
        <begin position="292"/>
        <end position="310"/>
    </location>
</feature>
<feature type="domain" description="Acyltransferase 3" evidence="2">
    <location>
        <begin position="15"/>
        <end position="371"/>
    </location>
</feature>
<organism evidence="3 4">
    <name type="scientific">Nitrospirillum amazonense</name>
    <dbReference type="NCBI Taxonomy" id="28077"/>
    <lineage>
        <taxon>Bacteria</taxon>
        <taxon>Pseudomonadati</taxon>
        <taxon>Pseudomonadota</taxon>
        <taxon>Alphaproteobacteria</taxon>
        <taxon>Rhodospirillales</taxon>
        <taxon>Azospirillaceae</taxon>
        <taxon>Nitrospirillum</taxon>
    </lineage>
</organism>
<keyword evidence="1" id="KW-0472">Membrane</keyword>
<feature type="transmembrane region" description="Helical" evidence="1">
    <location>
        <begin position="224"/>
        <end position="241"/>
    </location>
</feature>
<feature type="transmembrane region" description="Helical" evidence="1">
    <location>
        <begin position="158"/>
        <end position="180"/>
    </location>
</feature>
<evidence type="ECO:0000259" key="2">
    <source>
        <dbReference type="Pfam" id="PF01757"/>
    </source>
</evidence>
<dbReference type="InterPro" id="IPR002656">
    <property type="entry name" value="Acyl_transf_3_dom"/>
</dbReference>
<keyword evidence="4" id="KW-1185">Reference proteome</keyword>
<dbReference type="EMBL" id="VITO01000002">
    <property type="protein sequence ID" value="TWB30941.1"/>
    <property type="molecule type" value="Genomic_DNA"/>
</dbReference>
<accession>A0A560GAV2</accession>